<dbReference type="InterPro" id="IPR000182">
    <property type="entry name" value="GNAT_dom"/>
</dbReference>
<sequence>MEISIVYRKPISEEINKISEFIAVLNSQVENHIGYCGDVTEEIAYSIKEDLTDLAFEDSFVIAVENGVIVGVVGIDVDIENTNVEMWGPFTLESKWDIVENLWTKILERIPPEIETISMFLNKKNIRCIDFAISKGFKKNSELNILKYHKKDVIKQQVTSIEELTPKYQNDMKILHDRVFPNTYYNGQQIVDRISPHKKVFIYVEEGQFIGYIHVEAMPEFGEGSIEFFAVEEENRGKGIGFKLITMAVQWLFSFESIEEIILCVNSREEKAINLYEKIGFNKKHELIYYTRFK</sequence>
<accession>A0ABS2NLE9</accession>
<dbReference type="RefSeq" id="WP_204400031.1">
    <property type="nucleotide sequence ID" value="NZ_JAFBEE010000001.1"/>
</dbReference>
<evidence type="ECO:0000313" key="2">
    <source>
        <dbReference type="EMBL" id="MBM7613762.1"/>
    </source>
</evidence>
<keyword evidence="3" id="KW-1185">Reference proteome</keyword>
<dbReference type="CDD" id="cd04301">
    <property type="entry name" value="NAT_SF"/>
    <property type="match status" value="1"/>
</dbReference>
<feature type="domain" description="N-acetyltransferase" evidence="1">
    <location>
        <begin position="159"/>
        <end position="294"/>
    </location>
</feature>
<evidence type="ECO:0000313" key="3">
    <source>
        <dbReference type="Proteomes" id="UP001314796"/>
    </source>
</evidence>
<dbReference type="PROSITE" id="PS51186">
    <property type="entry name" value="GNAT"/>
    <property type="match status" value="1"/>
</dbReference>
<dbReference type="Pfam" id="PF00583">
    <property type="entry name" value="Acetyltransf_1"/>
    <property type="match status" value="1"/>
</dbReference>
<dbReference type="Gene3D" id="3.40.630.30">
    <property type="match status" value="1"/>
</dbReference>
<evidence type="ECO:0000259" key="1">
    <source>
        <dbReference type="PROSITE" id="PS51186"/>
    </source>
</evidence>
<dbReference type="InterPro" id="IPR016181">
    <property type="entry name" value="Acyl_CoA_acyltransferase"/>
</dbReference>
<comment type="caution">
    <text evidence="2">The sequence shown here is derived from an EMBL/GenBank/DDBJ whole genome shotgun (WGS) entry which is preliminary data.</text>
</comment>
<name>A0ABS2NLE9_9FIRM</name>
<proteinExistence type="predicted"/>
<dbReference type="SUPFAM" id="SSF55729">
    <property type="entry name" value="Acyl-CoA N-acyltransferases (Nat)"/>
    <property type="match status" value="1"/>
</dbReference>
<dbReference type="EMBL" id="JAFBEE010000001">
    <property type="protein sequence ID" value="MBM7613762.1"/>
    <property type="molecule type" value="Genomic_DNA"/>
</dbReference>
<dbReference type="Proteomes" id="UP001314796">
    <property type="component" value="Unassembled WGS sequence"/>
</dbReference>
<protein>
    <submittedName>
        <fullName evidence="2">Ribosomal protein S18 acetylase RimI-like enzyme</fullName>
    </submittedName>
</protein>
<gene>
    <name evidence="2" type="ORF">JOC73_000270</name>
</gene>
<reference evidence="2 3" key="1">
    <citation type="submission" date="2021-01" db="EMBL/GenBank/DDBJ databases">
        <title>Genomic Encyclopedia of Type Strains, Phase IV (KMG-IV): sequencing the most valuable type-strain genomes for metagenomic binning, comparative biology and taxonomic classification.</title>
        <authorList>
            <person name="Goeker M."/>
        </authorList>
    </citation>
    <scope>NUCLEOTIDE SEQUENCE [LARGE SCALE GENOMIC DNA]</scope>
    <source>
        <strain evidence="2 3">DSM 25890</strain>
    </source>
</reference>
<organism evidence="2 3">
    <name type="scientific">Alkaliphilus hydrothermalis</name>
    <dbReference type="NCBI Taxonomy" id="1482730"/>
    <lineage>
        <taxon>Bacteria</taxon>
        <taxon>Bacillati</taxon>
        <taxon>Bacillota</taxon>
        <taxon>Clostridia</taxon>
        <taxon>Peptostreptococcales</taxon>
        <taxon>Natronincolaceae</taxon>
        <taxon>Alkaliphilus</taxon>
    </lineage>
</organism>